<keyword evidence="1" id="KW-0812">Transmembrane</keyword>
<dbReference type="EMBL" id="MU251361">
    <property type="protein sequence ID" value="KAG9239173.1"/>
    <property type="molecule type" value="Genomic_DNA"/>
</dbReference>
<reference evidence="2" key="1">
    <citation type="journal article" date="2021" name="IMA Fungus">
        <title>Genomic characterization of three marine fungi, including Emericellopsis atlantica sp. nov. with signatures of a generalist lifestyle and marine biomass degradation.</title>
        <authorList>
            <person name="Hagestad O.C."/>
            <person name="Hou L."/>
            <person name="Andersen J.H."/>
            <person name="Hansen E.H."/>
            <person name="Altermark B."/>
            <person name="Li C."/>
            <person name="Kuhnert E."/>
            <person name="Cox R.J."/>
            <person name="Crous P.W."/>
            <person name="Spatafora J.W."/>
            <person name="Lail K."/>
            <person name="Amirebrahimi M."/>
            <person name="Lipzen A."/>
            <person name="Pangilinan J."/>
            <person name="Andreopoulos W."/>
            <person name="Hayes R.D."/>
            <person name="Ng V."/>
            <person name="Grigoriev I.V."/>
            <person name="Jackson S.A."/>
            <person name="Sutton T.D.S."/>
            <person name="Dobson A.D.W."/>
            <person name="Rama T."/>
        </authorList>
    </citation>
    <scope>NUCLEOTIDE SEQUENCE</scope>
    <source>
        <strain evidence="2">TRa018bII</strain>
    </source>
</reference>
<protein>
    <submittedName>
        <fullName evidence="2">Uncharacterized protein</fullName>
    </submittedName>
</protein>
<organism evidence="2 3">
    <name type="scientific">Amylocarpus encephaloides</name>
    <dbReference type="NCBI Taxonomy" id="45428"/>
    <lineage>
        <taxon>Eukaryota</taxon>
        <taxon>Fungi</taxon>
        <taxon>Dikarya</taxon>
        <taxon>Ascomycota</taxon>
        <taxon>Pezizomycotina</taxon>
        <taxon>Leotiomycetes</taxon>
        <taxon>Helotiales</taxon>
        <taxon>Helotiales incertae sedis</taxon>
        <taxon>Amylocarpus</taxon>
    </lineage>
</organism>
<keyword evidence="3" id="KW-1185">Reference proteome</keyword>
<feature type="transmembrane region" description="Helical" evidence="1">
    <location>
        <begin position="36"/>
        <end position="53"/>
    </location>
</feature>
<keyword evidence="1" id="KW-0472">Membrane</keyword>
<evidence type="ECO:0000313" key="3">
    <source>
        <dbReference type="Proteomes" id="UP000824998"/>
    </source>
</evidence>
<keyword evidence="1" id="KW-1133">Transmembrane helix</keyword>
<name>A0A9P8C9S7_9HELO</name>
<sequence>MWAKGWESLTVSHLFGLPVISCFSCATFFYTFNEMIPPPYSLVFAALCFFFHAQRKRENL</sequence>
<dbReference type="AlphaFoldDB" id="A0A9P8C9S7"/>
<dbReference type="Proteomes" id="UP000824998">
    <property type="component" value="Unassembled WGS sequence"/>
</dbReference>
<evidence type="ECO:0000313" key="2">
    <source>
        <dbReference type="EMBL" id="KAG9239173.1"/>
    </source>
</evidence>
<accession>A0A9P8C9S7</accession>
<gene>
    <name evidence="2" type="ORF">BJ875DRAFT_244592</name>
</gene>
<proteinExistence type="predicted"/>
<evidence type="ECO:0000256" key="1">
    <source>
        <dbReference type="SAM" id="Phobius"/>
    </source>
</evidence>
<feature type="transmembrane region" description="Helical" evidence="1">
    <location>
        <begin position="12"/>
        <end position="30"/>
    </location>
</feature>
<comment type="caution">
    <text evidence="2">The sequence shown here is derived from an EMBL/GenBank/DDBJ whole genome shotgun (WGS) entry which is preliminary data.</text>
</comment>